<dbReference type="RefSeq" id="WP_024501804.1">
    <property type="nucleotide sequence ID" value="NZ_CP088147.1"/>
</dbReference>
<dbReference type="InterPro" id="IPR015946">
    <property type="entry name" value="KH_dom-like_a/b"/>
</dbReference>
<reference evidence="1 2" key="1">
    <citation type="journal article" date="2022" name="Microbiol. Resour. Announc.">
        <title>Complete Genome Sequence of Mesorhizobium ciceri Strain R30, a Rhizobium Used as a Commercial Inoculant for Chickpea in Argentina.</title>
        <authorList>
            <person name="Foresto E."/>
            <person name="Revale S."/>
            <person name="Primo E."/>
            <person name="Nievas F."/>
            <person name="Carezzano E."/>
            <person name="Puente M."/>
            <person name="Alzari P."/>
            <person name="Mart M."/>
            <person name="Ben-Assaya M."/>
            <person name="Mornico D."/>
            <person name="Santoro M."/>
            <person name="Mart F."/>
            <person name="Giordano W."/>
            <person name="Bogino P."/>
        </authorList>
    </citation>
    <scope>NUCLEOTIDE SEQUENCE [LARGE SCALE GENOMIC DNA]</scope>
    <source>
        <strain evidence="1 2">R30</strain>
    </source>
</reference>
<dbReference type="Pfam" id="PF02566">
    <property type="entry name" value="OsmC"/>
    <property type="match status" value="1"/>
</dbReference>
<evidence type="ECO:0000313" key="2">
    <source>
        <dbReference type="Proteomes" id="UP001060070"/>
    </source>
</evidence>
<name>A0AB38TCR9_9HYPH</name>
<evidence type="ECO:0000313" key="1">
    <source>
        <dbReference type="EMBL" id="UTU52061.1"/>
    </source>
</evidence>
<protein>
    <submittedName>
        <fullName evidence="1">OsmC family protein</fullName>
    </submittedName>
</protein>
<dbReference type="InterPro" id="IPR036102">
    <property type="entry name" value="OsmC/Ohrsf"/>
</dbReference>
<dbReference type="InterPro" id="IPR003718">
    <property type="entry name" value="OsmC/Ohr_fam"/>
</dbReference>
<accession>A0AB38TCR9</accession>
<dbReference type="AlphaFoldDB" id="A0AB38TCR9"/>
<dbReference type="Proteomes" id="UP001060070">
    <property type="component" value="Chromosome"/>
</dbReference>
<dbReference type="Gene3D" id="3.30.300.20">
    <property type="match status" value="1"/>
</dbReference>
<keyword evidence="2" id="KW-1185">Reference proteome</keyword>
<dbReference type="EMBL" id="CP088147">
    <property type="protein sequence ID" value="UTU52061.1"/>
    <property type="molecule type" value="Genomic_DNA"/>
</dbReference>
<organism evidence="1 2">
    <name type="scientific">Mesorhizobium ciceri</name>
    <dbReference type="NCBI Taxonomy" id="39645"/>
    <lineage>
        <taxon>Bacteria</taxon>
        <taxon>Pseudomonadati</taxon>
        <taxon>Pseudomonadota</taxon>
        <taxon>Alphaproteobacteria</taxon>
        <taxon>Hyphomicrobiales</taxon>
        <taxon>Phyllobacteriaceae</taxon>
        <taxon>Mesorhizobium</taxon>
    </lineage>
</organism>
<sequence length="143" mass="14659">MVSMTVELRNVEDTRAAMGWAGGHTIIVDRPEGKAGGMGLGFNGGQLLALAIGGCFCNDLRYVAEEMGVTLDKIAVTVTLNLEGKPLLATSSTMAVSCTTLDGSDPAEIITRAAAISTVSNSLRQGVPVSIETAATTAGLSEE</sequence>
<proteinExistence type="predicted"/>
<dbReference type="SUPFAM" id="SSF82784">
    <property type="entry name" value="OsmC-like"/>
    <property type="match status" value="1"/>
</dbReference>
<gene>
    <name evidence="1" type="ORF">LRP29_00980</name>
</gene>